<protein>
    <recommendedName>
        <fullName evidence="3">Osmotically inducible protein OsmC</fullName>
    </recommendedName>
</protein>
<comment type="caution">
    <text evidence="1">The sequence shown here is derived from an EMBL/GenBank/DDBJ whole genome shotgun (WGS) entry which is preliminary data.</text>
</comment>
<dbReference type="Proteomes" id="UP000315303">
    <property type="component" value="Unassembled WGS sequence"/>
</dbReference>
<sequence>MKIEVSLLAGQQLKASFADHEIISDQSISAGGNAEHPEPFDYFLSSMPMCAAFYMRKFCQQRDIETTGLSFTQEVITLDESNPYKKKVSMKVTLPTDFPKKYEKAILAAANTCTVKKVIQATPEFEVELVK</sequence>
<evidence type="ECO:0008006" key="3">
    <source>
        <dbReference type="Google" id="ProtNLM"/>
    </source>
</evidence>
<dbReference type="Gene3D" id="3.30.300.20">
    <property type="match status" value="1"/>
</dbReference>
<evidence type="ECO:0000313" key="2">
    <source>
        <dbReference type="Proteomes" id="UP000315303"/>
    </source>
</evidence>
<dbReference type="SUPFAM" id="SSF82784">
    <property type="entry name" value="OsmC-like"/>
    <property type="match status" value="1"/>
</dbReference>
<dbReference type="InterPro" id="IPR036102">
    <property type="entry name" value="OsmC/Ohrsf"/>
</dbReference>
<evidence type="ECO:0000313" key="1">
    <source>
        <dbReference type="EMBL" id="TPH16453.1"/>
    </source>
</evidence>
<gene>
    <name evidence="1" type="ORF">EPA86_06865</name>
</gene>
<dbReference type="PANTHER" id="PTHR39624">
    <property type="entry name" value="PROTEIN INVOLVED IN RIMO-MEDIATED BETA-METHYLTHIOLATION OF RIBOSOMAL PROTEIN S12 YCAO"/>
    <property type="match status" value="1"/>
</dbReference>
<dbReference type="InterPro" id="IPR015946">
    <property type="entry name" value="KH_dom-like_a/b"/>
</dbReference>
<dbReference type="EMBL" id="SAWY01000013">
    <property type="protein sequence ID" value="TPH16453.1"/>
    <property type="molecule type" value="Genomic_DNA"/>
</dbReference>
<name>A0A502L360_9GAMM</name>
<dbReference type="InterPro" id="IPR003718">
    <property type="entry name" value="OsmC/Ohr_fam"/>
</dbReference>
<dbReference type="AlphaFoldDB" id="A0A502L360"/>
<keyword evidence="2" id="KW-1185">Reference proteome</keyword>
<dbReference type="PANTHER" id="PTHR39624:SF2">
    <property type="entry name" value="OSMC-LIKE PROTEIN"/>
    <property type="match status" value="1"/>
</dbReference>
<proteinExistence type="predicted"/>
<organism evidence="1 2">
    <name type="scientific">Litorilituus lipolyticus</name>
    <dbReference type="NCBI Taxonomy" id="2491017"/>
    <lineage>
        <taxon>Bacteria</taxon>
        <taxon>Pseudomonadati</taxon>
        <taxon>Pseudomonadota</taxon>
        <taxon>Gammaproteobacteria</taxon>
        <taxon>Alteromonadales</taxon>
        <taxon>Colwelliaceae</taxon>
        <taxon>Litorilituus</taxon>
    </lineage>
</organism>
<reference evidence="1 2" key="1">
    <citation type="submission" date="2019-01" db="EMBL/GenBank/DDBJ databases">
        <title>Litorilituus lipolytica sp. nov., isolated from intertidal sand of the Yellow Sea in China.</title>
        <authorList>
            <person name="Liu A."/>
        </authorList>
    </citation>
    <scope>NUCLEOTIDE SEQUENCE [LARGE SCALE GENOMIC DNA]</scope>
    <source>
        <strain evidence="1 2">RZ04</strain>
    </source>
</reference>
<dbReference type="Pfam" id="PF02566">
    <property type="entry name" value="OsmC"/>
    <property type="match status" value="1"/>
</dbReference>
<dbReference type="RefSeq" id="WP_140602689.1">
    <property type="nucleotide sequence ID" value="NZ_SAWY01000013.1"/>
</dbReference>
<dbReference type="OrthoDB" id="9761274at2"/>
<accession>A0A502L360</accession>